<evidence type="ECO:0000256" key="1">
    <source>
        <dbReference type="ARBA" id="ARBA00007369"/>
    </source>
</evidence>
<name>A0A9D3Q935_MEGAT</name>
<dbReference type="SUPFAM" id="SSF49606">
    <property type="entry name" value="Neurophysin II"/>
    <property type="match status" value="1"/>
</dbReference>
<organism evidence="9 10">
    <name type="scientific">Megalops atlanticus</name>
    <name type="common">Tarpon</name>
    <name type="synonym">Clupea gigantea</name>
    <dbReference type="NCBI Taxonomy" id="7932"/>
    <lineage>
        <taxon>Eukaryota</taxon>
        <taxon>Metazoa</taxon>
        <taxon>Chordata</taxon>
        <taxon>Craniata</taxon>
        <taxon>Vertebrata</taxon>
        <taxon>Euteleostomi</taxon>
        <taxon>Actinopterygii</taxon>
        <taxon>Neopterygii</taxon>
        <taxon>Teleostei</taxon>
        <taxon>Elopiformes</taxon>
        <taxon>Megalopidae</taxon>
        <taxon>Megalops</taxon>
    </lineage>
</organism>
<dbReference type="FunFam" id="2.60.9.10:FF:000001">
    <property type="entry name" value="oxytocin-neurophysin 1"/>
    <property type="match status" value="1"/>
</dbReference>
<evidence type="ECO:0000256" key="8">
    <source>
        <dbReference type="SAM" id="SignalP"/>
    </source>
</evidence>
<dbReference type="InterPro" id="IPR036387">
    <property type="entry name" value="Neurhyp_horm_dom_sf"/>
</dbReference>
<dbReference type="SMART" id="SM00003">
    <property type="entry name" value="NH"/>
    <property type="match status" value="1"/>
</dbReference>
<feature type="disulfide bond" evidence="7">
    <location>
        <begin position="52"/>
        <end position="75"/>
    </location>
</feature>
<feature type="disulfide bond" evidence="7">
    <location>
        <begin position="20"/>
        <end position="25"/>
    </location>
</feature>
<dbReference type="OrthoDB" id="10056056at2759"/>
<reference evidence="9" key="1">
    <citation type="submission" date="2021-01" db="EMBL/GenBank/DDBJ databases">
        <authorList>
            <person name="Zahm M."/>
            <person name="Roques C."/>
            <person name="Cabau C."/>
            <person name="Klopp C."/>
            <person name="Donnadieu C."/>
            <person name="Jouanno E."/>
            <person name="Lampietro C."/>
            <person name="Louis A."/>
            <person name="Herpin A."/>
            <person name="Echchiki A."/>
            <person name="Berthelot C."/>
            <person name="Parey E."/>
            <person name="Roest-Crollius H."/>
            <person name="Braasch I."/>
            <person name="Postlethwait J."/>
            <person name="Bobe J."/>
            <person name="Montfort J."/>
            <person name="Bouchez O."/>
            <person name="Begum T."/>
            <person name="Mejri S."/>
            <person name="Adams A."/>
            <person name="Chen W.-J."/>
            <person name="Guiguen Y."/>
        </authorList>
    </citation>
    <scope>NUCLEOTIDE SEQUENCE</scope>
    <source>
        <strain evidence="9">YG-15Mar2019-1</strain>
        <tissue evidence="9">Brain</tissue>
    </source>
</reference>
<keyword evidence="5" id="KW-0027">Amidation</keyword>
<evidence type="ECO:0000256" key="4">
    <source>
        <dbReference type="ARBA" id="ARBA00022729"/>
    </source>
</evidence>
<gene>
    <name evidence="9" type="ORF">MATL_G00063770</name>
</gene>
<dbReference type="PROSITE" id="PS00264">
    <property type="entry name" value="NEUROHYPOPHYS_HORM"/>
    <property type="match status" value="1"/>
</dbReference>
<evidence type="ECO:0000256" key="2">
    <source>
        <dbReference type="ARBA" id="ARBA00022685"/>
    </source>
</evidence>
<dbReference type="InterPro" id="IPR022423">
    <property type="entry name" value="Neurohypophysial_hormone_CS"/>
</dbReference>
<evidence type="ECO:0000256" key="3">
    <source>
        <dbReference type="ARBA" id="ARBA00022702"/>
    </source>
</evidence>
<feature type="disulfide bond" evidence="7">
    <location>
        <begin position="59"/>
        <end position="65"/>
    </location>
</feature>
<dbReference type="PIRSF" id="PIRSF001815">
    <property type="entry name" value="Nonapeptide_hormone_precursor"/>
    <property type="match status" value="1"/>
</dbReference>
<dbReference type="Pfam" id="PF00184">
    <property type="entry name" value="Hormone_5"/>
    <property type="match status" value="1"/>
</dbReference>
<evidence type="ECO:0000313" key="9">
    <source>
        <dbReference type="EMBL" id="KAG7481162.1"/>
    </source>
</evidence>
<dbReference type="PANTHER" id="PTHR11681:SF5">
    <property type="entry name" value="ISOTOCIN"/>
    <property type="match status" value="1"/>
</dbReference>
<feature type="disulfide bond" evidence="7">
    <location>
        <begin position="106"/>
        <end position="111"/>
    </location>
</feature>
<comment type="similarity">
    <text evidence="1">Belongs to the vasopressin/oxytocin family.</text>
</comment>
<evidence type="ECO:0000256" key="5">
    <source>
        <dbReference type="ARBA" id="ARBA00022815"/>
    </source>
</evidence>
<dbReference type="GO" id="GO:0005615">
    <property type="term" value="C:extracellular space"/>
    <property type="evidence" value="ECO:0007669"/>
    <property type="project" value="TreeGrafter"/>
</dbReference>
<keyword evidence="6 7" id="KW-1015">Disulfide bond</keyword>
<keyword evidence="4 8" id="KW-0732">Signal</keyword>
<feature type="signal peptide" evidence="8">
    <location>
        <begin position="1"/>
        <end position="19"/>
    </location>
</feature>
<dbReference type="AlphaFoldDB" id="A0A9D3Q935"/>
<keyword evidence="2" id="KW-0165">Cleavage on pair of basic residues</keyword>
<dbReference type="GO" id="GO:0030141">
    <property type="term" value="C:secretory granule"/>
    <property type="evidence" value="ECO:0007669"/>
    <property type="project" value="TreeGrafter"/>
</dbReference>
<dbReference type="PANTHER" id="PTHR11681">
    <property type="entry name" value="NEUROPHYSIN"/>
    <property type="match status" value="1"/>
</dbReference>
<dbReference type="EMBL" id="JAFDVH010000004">
    <property type="protein sequence ID" value="KAG7481162.1"/>
    <property type="molecule type" value="Genomic_DNA"/>
</dbReference>
<dbReference type="InterPro" id="IPR000981">
    <property type="entry name" value="Neurhyp_horm"/>
</dbReference>
<feature type="disulfide bond" evidence="7">
    <location>
        <begin position="41"/>
        <end position="85"/>
    </location>
</feature>
<protein>
    <recommendedName>
        <fullName evidence="11">Vasotocin</fullName>
    </recommendedName>
</protein>
<evidence type="ECO:0000256" key="7">
    <source>
        <dbReference type="PIRSR" id="PIRSR001815-50"/>
    </source>
</evidence>
<sequence>MPTSAIPVCVLGFLALSSACYVQNCPRGGKRSSPDFGTRQCMTCGPGNRGRCFGPRICCGDEWGCFVGTPEAARCVEENYLPSPCEAGGRACGADGGRCAAPGICCDAEGCVLDPECKEDRGAVNTVLTDSSEGDLFLRLLLMAKRAKSHH</sequence>
<evidence type="ECO:0000256" key="6">
    <source>
        <dbReference type="ARBA" id="ARBA00023157"/>
    </source>
</evidence>
<accession>A0A9D3Q935</accession>
<comment type="caution">
    <text evidence="9">The sequence shown here is derived from an EMBL/GenBank/DDBJ whole genome shotgun (WGS) entry which is preliminary data.</text>
</comment>
<proteinExistence type="inferred from homology"/>
<feature type="disulfide bond" evidence="7">
    <location>
        <begin position="99"/>
        <end position="117"/>
    </location>
</feature>
<keyword evidence="10" id="KW-1185">Reference proteome</keyword>
<dbReference type="PRINTS" id="PR00831">
    <property type="entry name" value="NEUROPHYSIN"/>
</dbReference>
<keyword evidence="3" id="KW-0372">Hormone</keyword>
<feature type="disulfide bond" evidence="7">
    <location>
        <begin position="44"/>
        <end position="58"/>
    </location>
</feature>
<dbReference type="GO" id="GO:0005185">
    <property type="term" value="F:neurohypophyseal hormone activity"/>
    <property type="evidence" value="ECO:0007669"/>
    <property type="project" value="InterPro"/>
</dbReference>
<evidence type="ECO:0000313" key="10">
    <source>
        <dbReference type="Proteomes" id="UP001046870"/>
    </source>
</evidence>
<feature type="disulfide bond" evidence="7">
    <location>
        <begin position="92"/>
        <end position="105"/>
    </location>
</feature>
<evidence type="ECO:0008006" key="11">
    <source>
        <dbReference type="Google" id="ProtNLM"/>
    </source>
</evidence>
<dbReference type="Gene3D" id="2.60.9.10">
    <property type="entry name" value="Neurohypophysial hormone domain"/>
    <property type="match status" value="1"/>
</dbReference>
<dbReference type="Proteomes" id="UP001046870">
    <property type="component" value="Chromosome 4"/>
</dbReference>
<feature type="chain" id="PRO_5039095603" description="Vasotocin" evidence="8">
    <location>
        <begin position="20"/>
        <end position="151"/>
    </location>
</feature>